<dbReference type="AlphaFoldDB" id="A0A3E3K221"/>
<name>A0A3E3K221_9FIRM</name>
<dbReference type="GeneID" id="97192344"/>
<evidence type="ECO:0000313" key="1">
    <source>
        <dbReference type="EMBL" id="RGE87162.1"/>
    </source>
</evidence>
<dbReference type="Pfam" id="PF09548">
    <property type="entry name" value="Spore_III_AB"/>
    <property type="match status" value="1"/>
</dbReference>
<evidence type="ECO:0008006" key="3">
    <source>
        <dbReference type="Google" id="ProtNLM"/>
    </source>
</evidence>
<accession>A0A3E3K221</accession>
<dbReference type="OrthoDB" id="1779801at2"/>
<dbReference type="InterPro" id="IPR014198">
    <property type="entry name" value="Spore_III_AB"/>
</dbReference>
<protein>
    <recommendedName>
        <fullName evidence="3">Stage III sporulation protein AB</fullName>
    </recommendedName>
</protein>
<dbReference type="Proteomes" id="UP000261080">
    <property type="component" value="Unassembled WGS sequence"/>
</dbReference>
<reference evidence="1 2" key="1">
    <citation type="submission" date="2018-08" db="EMBL/GenBank/DDBJ databases">
        <title>A genome reference for cultivated species of the human gut microbiota.</title>
        <authorList>
            <person name="Zou Y."/>
            <person name="Xue W."/>
            <person name="Luo G."/>
        </authorList>
    </citation>
    <scope>NUCLEOTIDE SEQUENCE [LARGE SCALE GENOMIC DNA]</scope>
    <source>
        <strain evidence="1 2">AF37-2AT</strain>
    </source>
</reference>
<comment type="caution">
    <text evidence="1">The sequence shown here is derived from an EMBL/GenBank/DDBJ whole genome shotgun (WGS) entry which is preliminary data.</text>
</comment>
<proteinExistence type="predicted"/>
<dbReference type="RefSeq" id="WP_024732251.1">
    <property type="nucleotide sequence ID" value="NZ_BAABYU010000001.1"/>
</dbReference>
<organism evidence="1 2">
    <name type="scientific">Sellimonas intestinalis</name>
    <dbReference type="NCBI Taxonomy" id="1653434"/>
    <lineage>
        <taxon>Bacteria</taxon>
        <taxon>Bacillati</taxon>
        <taxon>Bacillota</taxon>
        <taxon>Clostridia</taxon>
        <taxon>Lachnospirales</taxon>
        <taxon>Lachnospiraceae</taxon>
        <taxon>Sellimonas</taxon>
    </lineage>
</organism>
<gene>
    <name evidence="1" type="ORF">DW016_09565</name>
</gene>
<evidence type="ECO:0000313" key="2">
    <source>
        <dbReference type="Proteomes" id="UP000261080"/>
    </source>
</evidence>
<keyword evidence="2" id="KW-1185">Reference proteome</keyword>
<dbReference type="PROSITE" id="PS51257">
    <property type="entry name" value="PROKAR_LIPOPROTEIN"/>
    <property type="match status" value="1"/>
</dbReference>
<dbReference type="EMBL" id="QVLX01000004">
    <property type="protein sequence ID" value="RGE87162.1"/>
    <property type="molecule type" value="Genomic_DNA"/>
</dbReference>
<sequence length="177" mass="20386">MFLKLFGAAFVIAGCSALGIGYGRKLNLHLEELRFLRELYRMIRGEIQYTKEPFPEVMLEVSSRIKEPYASLFVQAHRAFEEQGSLQFPQWFRSYTSGTLESYRRERGMTDEEWEQFLSLGGQTGYLDLDMQIGTLKLSGERWETWIREAESQIGPKRRIGSCLGVLGGVFLTILLL</sequence>